<evidence type="ECO:0000313" key="1">
    <source>
        <dbReference type="EMBL" id="MPC62569.1"/>
    </source>
</evidence>
<gene>
    <name evidence="1" type="ORF">E2C01_056655</name>
</gene>
<dbReference type="AlphaFoldDB" id="A0A5B7GYA6"/>
<comment type="caution">
    <text evidence="1">The sequence shown here is derived from an EMBL/GenBank/DDBJ whole genome shotgun (WGS) entry which is preliminary data.</text>
</comment>
<protein>
    <submittedName>
        <fullName evidence="1">Uncharacterized protein</fullName>
    </submittedName>
</protein>
<keyword evidence="2" id="KW-1185">Reference proteome</keyword>
<reference evidence="1 2" key="1">
    <citation type="submission" date="2019-05" db="EMBL/GenBank/DDBJ databases">
        <title>Another draft genome of Portunus trituberculatus and its Hox gene families provides insights of decapod evolution.</title>
        <authorList>
            <person name="Jeong J.-H."/>
            <person name="Song I."/>
            <person name="Kim S."/>
            <person name="Choi T."/>
            <person name="Kim D."/>
            <person name="Ryu S."/>
            <person name="Kim W."/>
        </authorList>
    </citation>
    <scope>NUCLEOTIDE SEQUENCE [LARGE SCALE GENOMIC DNA]</scope>
    <source>
        <tissue evidence="1">Muscle</tissue>
    </source>
</reference>
<name>A0A5B7GYA6_PORTR</name>
<proteinExistence type="predicted"/>
<accession>A0A5B7GYA6</accession>
<organism evidence="1 2">
    <name type="scientific">Portunus trituberculatus</name>
    <name type="common">Swimming crab</name>
    <name type="synonym">Neptunus trituberculatus</name>
    <dbReference type="NCBI Taxonomy" id="210409"/>
    <lineage>
        <taxon>Eukaryota</taxon>
        <taxon>Metazoa</taxon>
        <taxon>Ecdysozoa</taxon>
        <taxon>Arthropoda</taxon>
        <taxon>Crustacea</taxon>
        <taxon>Multicrustacea</taxon>
        <taxon>Malacostraca</taxon>
        <taxon>Eumalacostraca</taxon>
        <taxon>Eucarida</taxon>
        <taxon>Decapoda</taxon>
        <taxon>Pleocyemata</taxon>
        <taxon>Brachyura</taxon>
        <taxon>Eubrachyura</taxon>
        <taxon>Portunoidea</taxon>
        <taxon>Portunidae</taxon>
        <taxon>Portuninae</taxon>
        <taxon>Portunus</taxon>
    </lineage>
</organism>
<dbReference type="EMBL" id="VSRR010019820">
    <property type="protein sequence ID" value="MPC62569.1"/>
    <property type="molecule type" value="Genomic_DNA"/>
</dbReference>
<dbReference type="Proteomes" id="UP000324222">
    <property type="component" value="Unassembled WGS sequence"/>
</dbReference>
<sequence>MRQTTPVNHEHCKGTILMPENILTLWRNQRFEYETTETGAAVVQWNHACFGVRGDLQAHGFESCPRSECRLGFLTRGNGFLAGWL</sequence>
<evidence type="ECO:0000313" key="2">
    <source>
        <dbReference type="Proteomes" id="UP000324222"/>
    </source>
</evidence>